<name>A0AAN6UDP6_9PEZI</name>
<keyword evidence="5 10" id="KW-0812">Transmembrane</keyword>
<comment type="function">
    <text evidence="10">Has a role in promoting intracellular calcium ion sequestration via the exchange of calcium ions for hydrogen ions across the vacuolar membrane. Involved also in manganese ion homeostasis via its uptake into the vacuole.</text>
</comment>
<comment type="subcellular location">
    <subcellularLocation>
        <location evidence="1">Endomembrane system</location>
        <topology evidence="1">Multi-pass membrane protein</topology>
    </subcellularLocation>
    <subcellularLocation>
        <location evidence="10">Vacuole membrane</location>
    </subcellularLocation>
</comment>
<dbReference type="GO" id="GO:0012505">
    <property type="term" value="C:endomembrane system"/>
    <property type="evidence" value="ECO:0007669"/>
    <property type="project" value="UniProtKB-SubCell"/>
</dbReference>
<reference evidence="13" key="1">
    <citation type="journal article" date="2023" name="Mol. Phylogenet. Evol.">
        <title>Genome-scale phylogeny and comparative genomics of the fungal order Sordariales.</title>
        <authorList>
            <person name="Hensen N."/>
            <person name="Bonometti L."/>
            <person name="Westerberg I."/>
            <person name="Brannstrom I.O."/>
            <person name="Guillou S."/>
            <person name="Cros-Aarteil S."/>
            <person name="Calhoun S."/>
            <person name="Haridas S."/>
            <person name="Kuo A."/>
            <person name="Mondo S."/>
            <person name="Pangilinan J."/>
            <person name="Riley R."/>
            <person name="LaButti K."/>
            <person name="Andreopoulos B."/>
            <person name="Lipzen A."/>
            <person name="Chen C."/>
            <person name="Yan M."/>
            <person name="Daum C."/>
            <person name="Ng V."/>
            <person name="Clum A."/>
            <person name="Steindorff A."/>
            <person name="Ohm R.A."/>
            <person name="Martin F."/>
            <person name="Silar P."/>
            <person name="Natvig D.O."/>
            <person name="Lalanne C."/>
            <person name="Gautier V."/>
            <person name="Ament-Velasquez S.L."/>
            <person name="Kruys A."/>
            <person name="Hutchinson M.I."/>
            <person name="Powell A.J."/>
            <person name="Barry K."/>
            <person name="Miller A.N."/>
            <person name="Grigoriev I.V."/>
            <person name="Debuchy R."/>
            <person name="Gladieux P."/>
            <person name="Hiltunen Thoren M."/>
            <person name="Johannesson H."/>
        </authorList>
    </citation>
    <scope>NUCLEOTIDE SEQUENCE</scope>
    <source>
        <strain evidence="13">CBS 123565</strain>
    </source>
</reference>
<dbReference type="NCBIfam" id="TIGR00378">
    <property type="entry name" value="cax"/>
    <property type="match status" value="1"/>
</dbReference>
<evidence type="ECO:0000256" key="3">
    <source>
        <dbReference type="ARBA" id="ARBA00022448"/>
    </source>
</evidence>
<keyword evidence="3 10" id="KW-0813">Transport</keyword>
<dbReference type="InterPro" id="IPR004798">
    <property type="entry name" value="CAX-like"/>
</dbReference>
<dbReference type="Gene3D" id="1.20.1420.30">
    <property type="entry name" value="NCX, central ion-binding region"/>
    <property type="match status" value="2"/>
</dbReference>
<accession>A0AAN6UDP6</accession>
<keyword evidence="7 10" id="KW-1133">Transmembrane helix</keyword>
<proteinExistence type="inferred from homology"/>
<feature type="region of interest" description="Disordered" evidence="11">
    <location>
        <begin position="1"/>
        <end position="48"/>
    </location>
</feature>
<dbReference type="PANTHER" id="PTHR31503">
    <property type="entry name" value="VACUOLAR CALCIUM ION TRANSPORTER"/>
    <property type="match status" value="1"/>
</dbReference>
<evidence type="ECO:0000313" key="14">
    <source>
        <dbReference type="Proteomes" id="UP001304895"/>
    </source>
</evidence>
<gene>
    <name evidence="13" type="ORF">BT67DRAFT_210579</name>
</gene>
<feature type="transmembrane region" description="Helical" evidence="10">
    <location>
        <begin position="227"/>
        <end position="249"/>
    </location>
</feature>
<dbReference type="GO" id="GO:0000329">
    <property type="term" value="C:fungal-type vacuole membrane"/>
    <property type="evidence" value="ECO:0007669"/>
    <property type="project" value="TreeGrafter"/>
</dbReference>
<evidence type="ECO:0000256" key="4">
    <source>
        <dbReference type="ARBA" id="ARBA00022568"/>
    </source>
</evidence>
<feature type="transmembrane region" description="Helical" evidence="10">
    <location>
        <begin position="125"/>
        <end position="144"/>
    </location>
</feature>
<dbReference type="PANTHER" id="PTHR31503:SF14">
    <property type="entry name" value="VACUOLAR CALCIUM ION TRANSPORTER"/>
    <property type="match status" value="1"/>
</dbReference>
<protein>
    <recommendedName>
        <fullName evidence="10">Vacuolar calcium ion transporter</fullName>
    </recommendedName>
</protein>
<feature type="transmembrane region" description="Helical" evidence="10">
    <location>
        <begin position="449"/>
        <end position="469"/>
    </location>
</feature>
<comment type="similarity">
    <text evidence="2 10">Belongs to the Ca(2+):cation antiporter (CaCA) (TC 2.A.19) family.</text>
</comment>
<dbReference type="AlphaFoldDB" id="A0AAN6UDP6"/>
<dbReference type="FunFam" id="1.20.1420.30:FF:000027">
    <property type="entry name" value="Vacuolar calcium ion transporter"/>
    <property type="match status" value="1"/>
</dbReference>
<evidence type="ECO:0000256" key="2">
    <source>
        <dbReference type="ARBA" id="ARBA00008170"/>
    </source>
</evidence>
<organism evidence="13 14">
    <name type="scientific">Trichocladium antarcticum</name>
    <dbReference type="NCBI Taxonomy" id="1450529"/>
    <lineage>
        <taxon>Eukaryota</taxon>
        <taxon>Fungi</taxon>
        <taxon>Dikarya</taxon>
        <taxon>Ascomycota</taxon>
        <taxon>Pezizomycotina</taxon>
        <taxon>Sordariomycetes</taxon>
        <taxon>Sordariomycetidae</taxon>
        <taxon>Sordariales</taxon>
        <taxon>Chaetomiaceae</taxon>
        <taxon>Trichocladium</taxon>
    </lineage>
</organism>
<reference evidence="13" key="2">
    <citation type="submission" date="2023-05" db="EMBL/GenBank/DDBJ databases">
        <authorList>
            <consortium name="Lawrence Berkeley National Laboratory"/>
            <person name="Steindorff A."/>
            <person name="Hensen N."/>
            <person name="Bonometti L."/>
            <person name="Westerberg I."/>
            <person name="Brannstrom I.O."/>
            <person name="Guillou S."/>
            <person name="Cros-Aarteil S."/>
            <person name="Calhoun S."/>
            <person name="Haridas S."/>
            <person name="Kuo A."/>
            <person name="Mondo S."/>
            <person name="Pangilinan J."/>
            <person name="Riley R."/>
            <person name="Labutti K."/>
            <person name="Andreopoulos B."/>
            <person name="Lipzen A."/>
            <person name="Chen C."/>
            <person name="Yanf M."/>
            <person name="Daum C."/>
            <person name="Ng V."/>
            <person name="Clum A."/>
            <person name="Ohm R."/>
            <person name="Martin F."/>
            <person name="Silar P."/>
            <person name="Natvig D."/>
            <person name="Lalanne C."/>
            <person name="Gautier V."/>
            <person name="Ament-Velasquez S.L."/>
            <person name="Kruys A."/>
            <person name="Hutchinson M.I."/>
            <person name="Powell A.J."/>
            <person name="Barry K."/>
            <person name="Miller A.N."/>
            <person name="Grigoriev I.V."/>
            <person name="Debuchy R."/>
            <person name="Gladieux P."/>
            <person name="Thoren M.H."/>
            <person name="Johannesson H."/>
        </authorList>
    </citation>
    <scope>NUCLEOTIDE SEQUENCE</scope>
    <source>
        <strain evidence="13">CBS 123565</strain>
    </source>
</reference>
<keyword evidence="9 10" id="KW-0472">Membrane</keyword>
<comment type="caution">
    <text evidence="13">The sequence shown here is derived from an EMBL/GenBank/DDBJ whole genome shotgun (WGS) entry which is preliminary data.</text>
</comment>
<feature type="transmembrane region" description="Helical" evidence="10">
    <location>
        <begin position="98"/>
        <end position="119"/>
    </location>
</feature>
<dbReference type="FunFam" id="1.20.1420.30:FF:000026">
    <property type="entry name" value="Vacuolar calcium ion transporter"/>
    <property type="match status" value="1"/>
</dbReference>
<keyword evidence="10" id="KW-0926">Vacuole</keyword>
<evidence type="ECO:0000256" key="7">
    <source>
        <dbReference type="ARBA" id="ARBA00022989"/>
    </source>
</evidence>
<evidence type="ECO:0000256" key="11">
    <source>
        <dbReference type="SAM" id="MobiDB-lite"/>
    </source>
</evidence>
<dbReference type="Pfam" id="PF01699">
    <property type="entry name" value="Na_Ca_ex"/>
    <property type="match status" value="2"/>
</dbReference>
<keyword evidence="6 10" id="KW-0106">Calcium</keyword>
<feature type="transmembrane region" description="Helical" evidence="10">
    <location>
        <begin position="269"/>
        <end position="287"/>
    </location>
</feature>
<dbReference type="EMBL" id="MU853432">
    <property type="protein sequence ID" value="KAK4130784.1"/>
    <property type="molecule type" value="Genomic_DNA"/>
</dbReference>
<evidence type="ECO:0000313" key="13">
    <source>
        <dbReference type="EMBL" id="KAK4130784.1"/>
    </source>
</evidence>
<keyword evidence="4 10" id="KW-0109">Calcium transport</keyword>
<keyword evidence="8 10" id="KW-0406">Ion transport</keyword>
<evidence type="ECO:0000256" key="8">
    <source>
        <dbReference type="ARBA" id="ARBA00023065"/>
    </source>
</evidence>
<dbReference type="InterPro" id="IPR044880">
    <property type="entry name" value="NCX_ion-bd_dom_sf"/>
</dbReference>
<feature type="compositionally biased region" description="Low complexity" evidence="11">
    <location>
        <begin position="9"/>
        <end position="32"/>
    </location>
</feature>
<feature type="transmembrane region" description="Helical" evidence="10">
    <location>
        <begin position="156"/>
        <end position="179"/>
    </location>
</feature>
<feature type="domain" description="Sodium/calcium exchanger membrane region" evidence="12">
    <location>
        <begin position="326"/>
        <end position="466"/>
    </location>
</feature>
<dbReference type="InterPro" id="IPR004713">
    <property type="entry name" value="CaH_exchang"/>
</dbReference>
<evidence type="ECO:0000256" key="1">
    <source>
        <dbReference type="ARBA" id="ARBA00004127"/>
    </source>
</evidence>
<dbReference type="GO" id="GO:0015369">
    <property type="term" value="F:calcium:proton antiporter activity"/>
    <property type="evidence" value="ECO:0007669"/>
    <property type="project" value="UniProtKB-UniRule"/>
</dbReference>
<evidence type="ECO:0000256" key="6">
    <source>
        <dbReference type="ARBA" id="ARBA00022837"/>
    </source>
</evidence>
<feature type="transmembrane region" description="Helical" evidence="10">
    <location>
        <begin position="324"/>
        <end position="343"/>
    </location>
</feature>
<evidence type="ECO:0000259" key="12">
    <source>
        <dbReference type="Pfam" id="PF01699"/>
    </source>
</evidence>
<sequence length="491" mass="52838">MASTPLPPQSSDGAAQPQPSPSASSPTTSTTPHPEKPPSHGHGLLNLPLHAGDVPLSRELTPAEKIRRTLRVRAAGESGRSGIHPLRFMRITFRSSSWISRIVNVLWPVVPAAIAVRYATPANHMAIFVLSYLAMVPCANLIGFAGQELSRKFPHVMGIVIETTLGSLVEIIMFIVLITREEVPGIDYIQVIQAAILGSVLATMLLCLGMCFIAAGFKREETQFSEAVSEAGSGLLLTAGFGLAIPTVFEHSLSGKIDQDELMAKTMEISRSTAVLLMVAYLIYVFFQTQTHHGIYDAIFVEDEARDTDRHEDRARHRLTFTEVCVALVVAVGLVTVIAISLVDQIHYLVEERHVSDSFVGLILIPLVEKAAEHLTAVDEAHDDQMNFALSHVLGATLQTALFNGPLVVVVGWGLGKPMGLNFEVFDLAVLLLAILTVGNFLRDQKSNYLEGALCVIVYIAIAVAALYYPNPHLLAAAGAAVGGGGGGEHH</sequence>
<feature type="transmembrane region" description="Helical" evidence="10">
    <location>
        <begin position="425"/>
        <end position="442"/>
    </location>
</feature>
<keyword evidence="10" id="KW-0050">Antiport</keyword>
<evidence type="ECO:0000256" key="9">
    <source>
        <dbReference type="ARBA" id="ARBA00023136"/>
    </source>
</evidence>
<keyword evidence="14" id="KW-1185">Reference proteome</keyword>
<evidence type="ECO:0000256" key="10">
    <source>
        <dbReference type="RuleBase" id="RU365028"/>
    </source>
</evidence>
<comment type="caution">
    <text evidence="10">Lacks conserved residue(s) required for the propagation of feature annotation.</text>
</comment>
<feature type="transmembrane region" description="Helical" evidence="10">
    <location>
        <begin position="191"/>
        <end position="215"/>
    </location>
</feature>
<evidence type="ECO:0000256" key="5">
    <source>
        <dbReference type="ARBA" id="ARBA00022692"/>
    </source>
</evidence>
<dbReference type="InterPro" id="IPR004837">
    <property type="entry name" value="NaCa_Exmemb"/>
</dbReference>
<dbReference type="Proteomes" id="UP001304895">
    <property type="component" value="Unassembled WGS sequence"/>
</dbReference>
<feature type="domain" description="Sodium/calcium exchanger membrane region" evidence="12">
    <location>
        <begin position="125"/>
        <end position="289"/>
    </location>
</feature>
<dbReference type="GO" id="GO:0006874">
    <property type="term" value="P:intracellular calcium ion homeostasis"/>
    <property type="evidence" value="ECO:0007669"/>
    <property type="project" value="TreeGrafter"/>
</dbReference>